<name>A0A6C0ET37_9ZZZZ</name>
<reference evidence="1" key="1">
    <citation type="journal article" date="2020" name="Nature">
        <title>Giant virus diversity and host interactions through global metagenomics.</title>
        <authorList>
            <person name="Schulz F."/>
            <person name="Roux S."/>
            <person name="Paez-Espino D."/>
            <person name="Jungbluth S."/>
            <person name="Walsh D.A."/>
            <person name="Denef V.J."/>
            <person name="McMahon K.D."/>
            <person name="Konstantinidis K.T."/>
            <person name="Eloe-Fadrosh E.A."/>
            <person name="Kyrpides N.C."/>
            <person name="Woyke T."/>
        </authorList>
    </citation>
    <scope>NUCLEOTIDE SEQUENCE</scope>
    <source>
        <strain evidence="1">GVMAG-M-3300009159-65</strain>
    </source>
</reference>
<accession>A0A6C0ET37</accession>
<proteinExistence type="predicted"/>
<dbReference type="EMBL" id="MN738932">
    <property type="protein sequence ID" value="QHT32207.1"/>
    <property type="molecule type" value="Genomic_DNA"/>
</dbReference>
<evidence type="ECO:0000313" key="1">
    <source>
        <dbReference type="EMBL" id="QHT32207.1"/>
    </source>
</evidence>
<dbReference type="AlphaFoldDB" id="A0A6C0ET37"/>
<protein>
    <submittedName>
        <fullName evidence="1">Uncharacterized protein</fullName>
    </submittedName>
</protein>
<sequence length="125" mass="15083">MLTFVIIPLDELVQGTKYKIEEDSYYYFSTFIGIYNGKIYDEYEHLLWKKVTLHHENKYENTERVKDRYFDDLSLVMSITMSSMYTIKRKVYKLISSNEKIQHAMEQRAINLILQKIIGDKTFIY</sequence>
<organism evidence="1">
    <name type="scientific">viral metagenome</name>
    <dbReference type="NCBI Taxonomy" id="1070528"/>
    <lineage>
        <taxon>unclassified sequences</taxon>
        <taxon>metagenomes</taxon>
        <taxon>organismal metagenomes</taxon>
    </lineage>
</organism>